<evidence type="ECO:0000256" key="5">
    <source>
        <dbReference type="PROSITE-ProRule" id="PRU00706"/>
    </source>
</evidence>
<gene>
    <name evidence="8" type="ORF">NQ314_003609</name>
</gene>
<dbReference type="CDD" id="cd04412">
    <property type="entry name" value="NDPk7B"/>
    <property type="match status" value="1"/>
</dbReference>
<dbReference type="PROSITE" id="PS51336">
    <property type="entry name" value="DM10"/>
    <property type="match status" value="1"/>
</dbReference>
<dbReference type="GO" id="GO:0004550">
    <property type="term" value="F:nucleoside diphosphate kinase activity"/>
    <property type="evidence" value="ECO:0007669"/>
    <property type="project" value="InterPro"/>
</dbReference>
<proteinExistence type="inferred from homology"/>
<dbReference type="PRINTS" id="PR01243">
    <property type="entry name" value="NUCDPKINASE"/>
</dbReference>
<evidence type="ECO:0000256" key="2">
    <source>
        <dbReference type="ARBA" id="ARBA00022490"/>
    </source>
</evidence>
<dbReference type="InterPro" id="IPR037993">
    <property type="entry name" value="NDPk7B"/>
</dbReference>
<dbReference type="GO" id="GO:0006241">
    <property type="term" value="P:CTP biosynthetic process"/>
    <property type="evidence" value="ECO:0007669"/>
    <property type="project" value="InterPro"/>
</dbReference>
<evidence type="ECO:0000313" key="9">
    <source>
        <dbReference type="Proteomes" id="UP001162156"/>
    </source>
</evidence>
<dbReference type="InterPro" id="IPR006602">
    <property type="entry name" value="DM10_dom"/>
</dbReference>
<dbReference type="GO" id="GO:0005813">
    <property type="term" value="C:centrosome"/>
    <property type="evidence" value="ECO:0007669"/>
    <property type="project" value="TreeGrafter"/>
</dbReference>
<feature type="domain" description="DM10" evidence="7">
    <location>
        <begin position="8"/>
        <end position="96"/>
    </location>
</feature>
<dbReference type="GO" id="GO:0005879">
    <property type="term" value="C:axonemal microtubule"/>
    <property type="evidence" value="ECO:0007669"/>
    <property type="project" value="TreeGrafter"/>
</dbReference>
<dbReference type="GO" id="GO:0006228">
    <property type="term" value="P:UTP biosynthetic process"/>
    <property type="evidence" value="ECO:0007669"/>
    <property type="project" value="InterPro"/>
</dbReference>
<evidence type="ECO:0000313" key="8">
    <source>
        <dbReference type="EMBL" id="KAJ8966341.1"/>
    </source>
</evidence>
<dbReference type="InterPro" id="IPR001564">
    <property type="entry name" value="Nucleoside_diP_kinase"/>
</dbReference>
<protein>
    <recommendedName>
        <fullName evidence="7">DM10 domain-containing protein</fullName>
    </recommendedName>
</protein>
<dbReference type="Proteomes" id="UP001162156">
    <property type="component" value="Unassembled WGS sequence"/>
</dbReference>
<name>A0AAV8ZPH8_9CUCU</name>
<reference evidence="8" key="1">
    <citation type="journal article" date="2023" name="Insect Mol. Biol.">
        <title>Genome sequencing provides insights into the evolution of gene families encoding plant cell wall-degrading enzymes in longhorned beetles.</title>
        <authorList>
            <person name="Shin N.R."/>
            <person name="Okamura Y."/>
            <person name="Kirsch R."/>
            <person name="Pauchet Y."/>
        </authorList>
    </citation>
    <scope>NUCLEOTIDE SEQUENCE</scope>
    <source>
        <strain evidence="8">RBIC_L_NR</strain>
    </source>
</reference>
<dbReference type="PANTHER" id="PTHR43109">
    <property type="entry name" value="NUCLEOSIDE DIPHOSPHATE KINASE 7"/>
    <property type="match status" value="1"/>
</dbReference>
<keyword evidence="3" id="KW-0206">Cytoskeleton</keyword>
<organism evidence="8 9">
    <name type="scientific">Rhamnusium bicolor</name>
    <dbReference type="NCBI Taxonomy" id="1586634"/>
    <lineage>
        <taxon>Eukaryota</taxon>
        <taxon>Metazoa</taxon>
        <taxon>Ecdysozoa</taxon>
        <taxon>Arthropoda</taxon>
        <taxon>Hexapoda</taxon>
        <taxon>Insecta</taxon>
        <taxon>Pterygota</taxon>
        <taxon>Neoptera</taxon>
        <taxon>Endopterygota</taxon>
        <taxon>Coleoptera</taxon>
        <taxon>Polyphaga</taxon>
        <taxon>Cucujiformia</taxon>
        <taxon>Chrysomeloidea</taxon>
        <taxon>Cerambycidae</taxon>
        <taxon>Lepturinae</taxon>
        <taxon>Rhagiini</taxon>
        <taxon>Rhamnusium</taxon>
    </lineage>
</organism>
<evidence type="ECO:0000259" key="7">
    <source>
        <dbReference type="PROSITE" id="PS51336"/>
    </source>
</evidence>
<dbReference type="Pfam" id="PF00334">
    <property type="entry name" value="NDK"/>
    <property type="match status" value="2"/>
</dbReference>
<dbReference type="Gene3D" id="2.30.29.170">
    <property type="match status" value="1"/>
</dbReference>
<dbReference type="EMBL" id="JANEYF010001027">
    <property type="protein sequence ID" value="KAJ8966341.1"/>
    <property type="molecule type" value="Genomic_DNA"/>
</dbReference>
<dbReference type="PANTHER" id="PTHR43109:SF2">
    <property type="entry name" value="NUCLEOSIDE DIPHOSPHATE KINASE 7"/>
    <property type="match status" value="1"/>
</dbReference>
<comment type="subcellular location">
    <subcellularLocation>
        <location evidence="1">Cytoplasm</location>
        <location evidence="1">Cytoskeleton</location>
        <location evidence="1">Cilium axoneme</location>
    </subcellularLocation>
</comment>
<dbReference type="Gene3D" id="3.30.70.141">
    <property type="entry name" value="Nucleoside diphosphate kinase-like domain"/>
    <property type="match status" value="2"/>
</dbReference>
<comment type="caution">
    <text evidence="5">Lacks conserved residue(s) required for the propagation of feature annotation.</text>
</comment>
<evidence type="ECO:0000256" key="6">
    <source>
        <dbReference type="RuleBase" id="RU004011"/>
    </source>
</evidence>
<dbReference type="FunFam" id="3.30.70.141:FF:000004">
    <property type="entry name" value="Nucleoside diphosphate kinase 7"/>
    <property type="match status" value="1"/>
</dbReference>
<keyword evidence="4" id="KW-0966">Cell projection</keyword>
<keyword evidence="9" id="KW-1185">Reference proteome</keyword>
<dbReference type="PROSITE" id="PS51374">
    <property type="entry name" value="NDPK_LIKE"/>
    <property type="match status" value="1"/>
</dbReference>
<accession>A0AAV8ZPH8</accession>
<comment type="similarity">
    <text evidence="5 6">Belongs to the NDK family.</text>
</comment>
<keyword evidence="2" id="KW-0963">Cytoplasm</keyword>
<evidence type="ECO:0000256" key="3">
    <source>
        <dbReference type="ARBA" id="ARBA00023212"/>
    </source>
</evidence>
<evidence type="ECO:0000256" key="1">
    <source>
        <dbReference type="ARBA" id="ARBA00004430"/>
    </source>
</evidence>
<dbReference type="SMART" id="SM00676">
    <property type="entry name" value="DM10"/>
    <property type="match status" value="1"/>
</dbReference>
<dbReference type="GO" id="GO:0006183">
    <property type="term" value="P:GTP biosynthetic process"/>
    <property type="evidence" value="ECO:0007669"/>
    <property type="project" value="InterPro"/>
</dbReference>
<dbReference type="InterPro" id="IPR034907">
    <property type="entry name" value="NDK-like_dom"/>
</dbReference>
<dbReference type="SUPFAM" id="SSF54919">
    <property type="entry name" value="Nucleoside diphosphate kinase, NDK"/>
    <property type="match status" value="2"/>
</dbReference>
<dbReference type="AlphaFoldDB" id="A0AAV8ZPH8"/>
<comment type="caution">
    <text evidence="8">The sequence shown here is derived from an EMBL/GenBank/DDBJ whole genome shotgun (WGS) entry which is preliminary data.</text>
</comment>
<evidence type="ECO:0000256" key="4">
    <source>
        <dbReference type="ARBA" id="ARBA00023273"/>
    </source>
</evidence>
<dbReference type="SMART" id="SM00562">
    <property type="entry name" value="NDK"/>
    <property type="match status" value="2"/>
</dbReference>
<dbReference type="Pfam" id="PF06565">
    <property type="entry name" value="DM10_dom"/>
    <property type="match status" value="1"/>
</dbReference>
<sequence length="387" mass="44163">MAKREFDFKDKLSFHAEWFDFNSYYQKKFVINYYPSDNTLDIFDRELNRMYLKRSKMEGVEMKDMFVGNTVRIYGRQIKITDYADCRTLRYVGKSKERTLAILKPGAVDKLGEIITHIQHRQFQITKLSMCLLNRKEALDFYESSKGDPSLPFILENIVSGPVVALELVGENALERWKETMGPAEPVEARKVAPDSLRALYGLESSVTNGFHGSETHQDVARESSFFFPQASTRTPPESPVQLKNTTCCIIKPHAIRDGNLGHVITYITDSHFKVSAAKMTYLSNANADEFLEVYKGVVSDYNALLLSFLDGPCVALEIAGKHDDVNAHEEFRKFVGPSDSDIARQIRPDTLRARFGCDKYKNAAHCTDLPEDTVLELEYFFKVLRD</sequence>
<dbReference type="InterPro" id="IPR036850">
    <property type="entry name" value="NDK-like_dom_sf"/>
</dbReference>